<evidence type="ECO:0000256" key="2">
    <source>
        <dbReference type="ARBA" id="ARBA00011738"/>
    </source>
</evidence>
<dbReference type="Proteomes" id="UP000036987">
    <property type="component" value="Unassembled WGS sequence"/>
</dbReference>
<dbReference type="PANTHER" id="PTHR11644:SF2">
    <property type="entry name" value="CYTIDINE DEAMINASE"/>
    <property type="match status" value="1"/>
</dbReference>
<comment type="similarity">
    <text evidence="1">Belongs to the cytidine and deoxycytidylate deaminase family.</text>
</comment>
<comment type="cofactor">
    <cofactor evidence="9">
        <name>Zn(2+)</name>
        <dbReference type="ChEBI" id="CHEBI:29105"/>
    </cofactor>
    <text evidence="9">Binds 1 zinc ion.</text>
</comment>
<dbReference type="NCBIfam" id="TIGR01355">
    <property type="entry name" value="cyt_deam_dimer"/>
    <property type="match status" value="1"/>
</dbReference>
<comment type="subunit">
    <text evidence="2">Homodimer.</text>
</comment>
<evidence type="ECO:0000256" key="6">
    <source>
        <dbReference type="ARBA" id="ARBA00022833"/>
    </source>
</evidence>
<dbReference type="EC" id="3.5.4.5" evidence="3"/>
<dbReference type="FunFam" id="3.40.140.10:FF:000041">
    <property type="entry name" value="Cytidine deaminase"/>
    <property type="match status" value="1"/>
</dbReference>
<evidence type="ECO:0000256" key="8">
    <source>
        <dbReference type="PIRSR" id="PIRSR006334-2"/>
    </source>
</evidence>
<evidence type="ECO:0000256" key="9">
    <source>
        <dbReference type="PIRSR" id="PIRSR006334-3"/>
    </source>
</evidence>
<dbReference type="InterPro" id="IPR013171">
    <property type="entry name" value="Cyd/dCyd_deaminase_Zn-bd"/>
</dbReference>
<feature type="domain" description="CMP/dCMP-type deaminase" evidence="10">
    <location>
        <begin position="211"/>
        <end position="324"/>
    </location>
</feature>
<dbReference type="OrthoDB" id="414540at2759"/>
<feature type="binding site" evidence="9">
    <location>
        <position position="133"/>
    </location>
    <ligand>
        <name>Zn(2+)</name>
        <dbReference type="ChEBI" id="CHEBI:29105"/>
        <note>catalytic</note>
    </ligand>
</feature>
<feature type="binding site" evidence="9">
    <location>
        <position position="98"/>
    </location>
    <ligand>
        <name>Zn(2+)</name>
        <dbReference type="ChEBI" id="CHEBI:29105"/>
        <note>catalytic</note>
    </ligand>
</feature>
<evidence type="ECO:0000256" key="7">
    <source>
        <dbReference type="PIRSR" id="PIRSR006334-1"/>
    </source>
</evidence>
<keyword evidence="4 9" id="KW-0479">Metal-binding</keyword>
<keyword evidence="6 9" id="KW-0862">Zinc</keyword>
<feature type="domain" description="CMP/dCMP-type deaminase" evidence="10">
    <location>
        <begin position="44"/>
        <end position="172"/>
    </location>
</feature>
<evidence type="ECO:0000313" key="12">
    <source>
        <dbReference type="Proteomes" id="UP000036987"/>
    </source>
</evidence>
<dbReference type="PROSITE" id="PS00903">
    <property type="entry name" value="CYT_DCMP_DEAMINASES_1"/>
    <property type="match status" value="1"/>
</dbReference>
<dbReference type="PANTHER" id="PTHR11644">
    <property type="entry name" value="CYTIDINE DEAMINASE"/>
    <property type="match status" value="1"/>
</dbReference>
<evidence type="ECO:0000256" key="3">
    <source>
        <dbReference type="ARBA" id="ARBA00012783"/>
    </source>
</evidence>
<name>A0A0K9NSI0_ZOSMR</name>
<sequence length="324" mass="34912">MRTPTDDMVENSNNHSKSTDKIIPRRFVISAPEAKAMAEQRNLTLPNLLPSLVPMAQSLSRAPISNYPVGAVGLGISGRIYLGANLEFPGLPLHHSVHAEQFVITVAVSVAASDSISEQITHIAVSSFPCGHCRQFLQELRSASDIQIFVTSSSSLSFIPLSTLLPHPFGPTDLLHRDALLLLEQKDNNIIIQEEEERDGTVICKKSERVQYETEVKKAAERAARRAHAPYSGCPTGFAMGDEKGRIFSGSYAESAAYNPSLGPIQAAMIGFVGGGGGEYGSIVTAALVETKGSLVSQESTARILLEKVAPMCTLHVYHCTLKI</sequence>
<dbReference type="EMBL" id="LFYR01001739">
    <property type="protein sequence ID" value="KMZ59719.1"/>
    <property type="molecule type" value="Genomic_DNA"/>
</dbReference>
<dbReference type="AlphaFoldDB" id="A0A0K9NSI0"/>
<dbReference type="GO" id="GO:0004126">
    <property type="term" value="F:cytidine deaminase activity"/>
    <property type="evidence" value="ECO:0000318"/>
    <property type="project" value="GO_Central"/>
</dbReference>
<dbReference type="InterPro" id="IPR050202">
    <property type="entry name" value="Cyt/Deoxycyt_deaminase"/>
</dbReference>
<evidence type="ECO:0000259" key="10">
    <source>
        <dbReference type="PROSITE" id="PS51747"/>
    </source>
</evidence>
<proteinExistence type="inferred from homology"/>
<dbReference type="CDD" id="cd01283">
    <property type="entry name" value="cytidine_deaminase"/>
    <property type="match status" value="1"/>
</dbReference>
<dbReference type="GO" id="GO:0008270">
    <property type="term" value="F:zinc ion binding"/>
    <property type="evidence" value="ECO:0000318"/>
    <property type="project" value="GO_Central"/>
</dbReference>
<evidence type="ECO:0000256" key="1">
    <source>
        <dbReference type="ARBA" id="ARBA00006576"/>
    </source>
</evidence>
<dbReference type="GO" id="GO:0005829">
    <property type="term" value="C:cytosol"/>
    <property type="evidence" value="ECO:0000318"/>
    <property type="project" value="GO_Central"/>
</dbReference>
<dbReference type="OMA" id="NYSPCGH"/>
<dbReference type="PROSITE" id="PS51747">
    <property type="entry name" value="CYT_DCMP_DEAMINASES_2"/>
    <property type="match status" value="2"/>
</dbReference>
<dbReference type="SUPFAM" id="SSF53927">
    <property type="entry name" value="Cytidine deaminase-like"/>
    <property type="match status" value="2"/>
</dbReference>
<accession>A0A0K9NSI0</accession>
<keyword evidence="12" id="KW-1185">Reference proteome</keyword>
<evidence type="ECO:0000313" key="11">
    <source>
        <dbReference type="EMBL" id="KMZ59719.1"/>
    </source>
</evidence>
<dbReference type="GO" id="GO:0042803">
    <property type="term" value="F:protein homodimerization activity"/>
    <property type="evidence" value="ECO:0007669"/>
    <property type="project" value="UniProtKB-ARBA"/>
</dbReference>
<keyword evidence="5" id="KW-0378">Hydrolase</keyword>
<gene>
    <name evidence="11" type="ORF">ZOSMA_65G00510</name>
</gene>
<dbReference type="PIRSF" id="PIRSF006334">
    <property type="entry name" value="Cdd_plus_pseudo"/>
    <property type="match status" value="1"/>
</dbReference>
<dbReference type="InterPro" id="IPR016193">
    <property type="entry name" value="Cytidine_deaminase-like"/>
</dbReference>
<dbReference type="Pfam" id="PF08211">
    <property type="entry name" value="dCMP_cyt_deam_2"/>
    <property type="match status" value="1"/>
</dbReference>
<dbReference type="Gene3D" id="3.40.140.10">
    <property type="entry name" value="Cytidine Deaminase, domain 2"/>
    <property type="match status" value="2"/>
</dbReference>
<evidence type="ECO:0000256" key="4">
    <source>
        <dbReference type="ARBA" id="ARBA00022723"/>
    </source>
</evidence>
<organism evidence="11 12">
    <name type="scientific">Zostera marina</name>
    <name type="common">Eelgrass</name>
    <dbReference type="NCBI Taxonomy" id="29655"/>
    <lineage>
        <taxon>Eukaryota</taxon>
        <taxon>Viridiplantae</taxon>
        <taxon>Streptophyta</taxon>
        <taxon>Embryophyta</taxon>
        <taxon>Tracheophyta</taxon>
        <taxon>Spermatophyta</taxon>
        <taxon>Magnoliopsida</taxon>
        <taxon>Liliopsida</taxon>
        <taxon>Zosteraceae</taxon>
        <taxon>Zostera</taxon>
    </lineage>
</organism>
<dbReference type="FunFam" id="3.40.140.10:FF:000006">
    <property type="entry name" value="Cytidine deaminase"/>
    <property type="match status" value="1"/>
</dbReference>
<dbReference type="STRING" id="29655.A0A0K9NSI0"/>
<dbReference type="Pfam" id="PF00383">
    <property type="entry name" value="dCMP_cyt_deam_1"/>
    <property type="match status" value="1"/>
</dbReference>
<feature type="binding site" evidence="9">
    <location>
        <position position="130"/>
    </location>
    <ligand>
        <name>Zn(2+)</name>
        <dbReference type="ChEBI" id="CHEBI:29105"/>
        <note>catalytic</note>
    </ligand>
</feature>
<dbReference type="GO" id="GO:0046135">
    <property type="term" value="P:pyrimidine nucleoside catabolic process"/>
    <property type="evidence" value="ECO:0007669"/>
    <property type="project" value="UniProtKB-ARBA"/>
</dbReference>
<comment type="caution">
    <text evidence="11">The sequence shown here is derived from an EMBL/GenBank/DDBJ whole genome shotgun (WGS) entry which is preliminary data.</text>
</comment>
<feature type="active site" description="Proton donor" evidence="7">
    <location>
        <position position="100"/>
    </location>
</feature>
<feature type="binding site" evidence="8">
    <location>
        <begin position="85"/>
        <end position="87"/>
    </location>
    <ligand>
        <name>substrate</name>
    </ligand>
</feature>
<dbReference type="InterPro" id="IPR006263">
    <property type="entry name" value="Cyt_deam_dimer"/>
</dbReference>
<protein>
    <recommendedName>
        <fullName evidence="3">cytidine deaminase</fullName>
        <ecNumber evidence="3">3.5.4.5</ecNumber>
    </recommendedName>
</protein>
<dbReference type="InterPro" id="IPR016192">
    <property type="entry name" value="APOBEC/CMP_deaminase_Zn-bd"/>
</dbReference>
<evidence type="ECO:0000256" key="5">
    <source>
        <dbReference type="ARBA" id="ARBA00022801"/>
    </source>
</evidence>
<dbReference type="InterPro" id="IPR002125">
    <property type="entry name" value="CMP_dCMP_dom"/>
</dbReference>
<dbReference type="NCBIfam" id="NF006537">
    <property type="entry name" value="PRK09027.1"/>
    <property type="match status" value="1"/>
</dbReference>
<reference evidence="12" key="1">
    <citation type="journal article" date="2016" name="Nature">
        <title>The genome of the seagrass Zostera marina reveals angiosperm adaptation to the sea.</title>
        <authorList>
            <person name="Olsen J.L."/>
            <person name="Rouze P."/>
            <person name="Verhelst B."/>
            <person name="Lin Y.-C."/>
            <person name="Bayer T."/>
            <person name="Collen J."/>
            <person name="Dattolo E."/>
            <person name="De Paoli E."/>
            <person name="Dittami S."/>
            <person name="Maumus F."/>
            <person name="Michel G."/>
            <person name="Kersting A."/>
            <person name="Lauritano C."/>
            <person name="Lohaus R."/>
            <person name="Toepel M."/>
            <person name="Tonon T."/>
            <person name="Vanneste K."/>
            <person name="Amirebrahimi M."/>
            <person name="Brakel J."/>
            <person name="Bostroem C."/>
            <person name="Chovatia M."/>
            <person name="Grimwood J."/>
            <person name="Jenkins J.W."/>
            <person name="Jueterbock A."/>
            <person name="Mraz A."/>
            <person name="Stam W.T."/>
            <person name="Tice H."/>
            <person name="Bornberg-Bauer E."/>
            <person name="Green P.J."/>
            <person name="Pearson G.A."/>
            <person name="Procaccini G."/>
            <person name="Duarte C.M."/>
            <person name="Schmutz J."/>
            <person name="Reusch T.B.H."/>
            <person name="Van de Peer Y."/>
        </authorList>
    </citation>
    <scope>NUCLEOTIDE SEQUENCE [LARGE SCALE GENOMIC DNA]</scope>
    <source>
        <strain evidence="12">cv. Finnish</strain>
    </source>
</reference>